<keyword evidence="1" id="KW-0880">Kelch repeat</keyword>
<dbReference type="SMART" id="SM00612">
    <property type="entry name" value="Kelch"/>
    <property type="match status" value="6"/>
</dbReference>
<dbReference type="Pfam" id="PF24681">
    <property type="entry name" value="Kelch_KLHDC2_KLHL20_DRC7"/>
    <property type="match status" value="1"/>
</dbReference>
<dbReference type="Pfam" id="PF00651">
    <property type="entry name" value="BTB"/>
    <property type="match status" value="1"/>
</dbReference>
<evidence type="ECO:0000256" key="1">
    <source>
        <dbReference type="ARBA" id="ARBA00022441"/>
    </source>
</evidence>
<reference evidence="4 5" key="1">
    <citation type="submission" date="2022-05" db="EMBL/GenBank/DDBJ databases">
        <authorList>
            <consortium name="Genoscope - CEA"/>
            <person name="William W."/>
        </authorList>
    </citation>
    <scope>NUCLEOTIDE SEQUENCE [LARGE SCALE GENOMIC DNA]</scope>
</reference>
<dbReference type="SMART" id="SM00875">
    <property type="entry name" value="BACK"/>
    <property type="match status" value="1"/>
</dbReference>
<dbReference type="Proteomes" id="UP001159427">
    <property type="component" value="Unassembled WGS sequence"/>
</dbReference>
<name>A0ABN8M893_9CNID</name>
<dbReference type="SMART" id="SM00225">
    <property type="entry name" value="BTB"/>
    <property type="match status" value="1"/>
</dbReference>
<keyword evidence="2" id="KW-0677">Repeat</keyword>
<dbReference type="SUPFAM" id="SSF50965">
    <property type="entry name" value="Galactose oxidase, central domain"/>
    <property type="match status" value="1"/>
</dbReference>
<dbReference type="EMBL" id="CALNXI010000367">
    <property type="protein sequence ID" value="CAH3025700.1"/>
    <property type="molecule type" value="Genomic_DNA"/>
</dbReference>
<dbReference type="CDD" id="cd18186">
    <property type="entry name" value="BTB_POZ_ZBTB_KLHL-like"/>
    <property type="match status" value="1"/>
</dbReference>
<dbReference type="InterPro" id="IPR015915">
    <property type="entry name" value="Kelch-typ_b-propeller"/>
</dbReference>
<evidence type="ECO:0000259" key="3">
    <source>
        <dbReference type="PROSITE" id="PS50097"/>
    </source>
</evidence>
<protein>
    <recommendedName>
        <fullName evidence="3">BTB domain-containing protein</fullName>
    </recommendedName>
</protein>
<dbReference type="InterPro" id="IPR011705">
    <property type="entry name" value="BACK"/>
</dbReference>
<dbReference type="Pfam" id="PF07707">
    <property type="entry name" value="BACK"/>
    <property type="match status" value="1"/>
</dbReference>
<keyword evidence="5" id="KW-1185">Reference proteome</keyword>
<evidence type="ECO:0000256" key="2">
    <source>
        <dbReference type="ARBA" id="ARBA00022737"/>
    </source>
</evidence>
<dbReference type="PANTHER" id="PTHR45632">
    <property type="entry name" value="LD33804P"/>
    <property type="match status" value="1"/>
</dbReference>
<dbReference type="InterPro" id="IPR006652">
    <property type="entry name" value="Kelch_1"/>
</dbReference>
<dbReference type="Gene3D" id="2.120.10.80">
    <property type="entry name" value="Kelch-type beta propeller"/>
    <property type="match status" value="1"/>
</dbReference>
<dbReference type="InterPro" id="IPR011333">
    <property type="entry name" value="SKP1/BTB/POZ_sf"/>
</dbReference>
<gene>
    <name evidence="4" type="ORF">PEVE_00026916</name>
</gene>
<dbReference type="Gene3D" id="3.30.710.10">
    <property type="entry name" value="Potassium Channel Kv1.1, Chain A"/>
    <property type="match status" value="1"/>
</dbReference>
<comment type="caution">
    <text evidence="4">The sequence shown here is derived from an EMBL/GenBank/DDBJ whole genome shotgun (WGS) entry which is preliminary data.</text>
</comment>
<dbReference type="InterPro" id="IPR000210">
    <property type="entry name" value="BTB/POZ_dom"/>
</dbReference>
<dbReference type="InterPro" id="IPR011043">
    <property type="entry name" value="Gal_Oxase/kelch_b-propeller"/>
</dbReference>
<dbReference type="InterPro" id="IPR017096">
    <property type="entry name" value="BTB-kelch_protein"/>
</dbReference>
<dbReference type="PROSITE" id="PS50097">
    <property type="entry name" value="BTB"/>
    <property type="match status" value="1"/>
</dbReference>
<dbReference type="Pfam" id="PF01344">
    <property type="entry name" value="Kelch_1"/>
    <property type="match status" value="1"/>
</dbReference>
<dbReference type="SUPFAM" id="SSF54695">
    <property type="entry name" value="POZ domain"/>
    <property type="match status" value="1"/>
</dbReference>
<accession>A0ABN8M893</accession>
<evidence type="ECO:0000313" key="5">
    <source>
        <dbReference type="Proteomes" id="UP001159427"/>
    </source>
</evidence>
<dbReference type="PANTHER" id="PTHR45632:SF17">
    <property type="entry name" value="KELCH-LIKE PROTEIN 31"/>
    <property type="match status" value="1"/>
</dbReference>
<feature type="domain" description="BTB" evidence="3">
    <location>
        <begin position="46"/>
        <end position="113"/>
    </location>
</feature>
<dbReference type="PIRSF" id="PIRSF037037">
    <property type="entry name" value="Kelch-like_protein_gigaxonin"/>
    <property type="match status" value="1"/>
</dbReference>
<feature type="non-terminal residue" evidence="4">
    <location>
        <position position="1"/>
    </location>
</feature>
<evidence type="ECO:0000313" key="4">
    <source>
        <dbReference type="EMBL" id="CAH3025700.1"/>
    </source>
</evidence>
<dbReference type="Gene3D" id="1.25.40.420">
    <property type="match status" value="1"/>
</dbReference>
<organism evidence="4 5">
    <name type="scientific">Porites evermanni</name>
    <dbReference type="NCBI Taxonomy" id="104178"/>
    <lineage>
        <taxon>Eukaryota</taxon>
        <taxon>Metazoa</taxon>
        <taxon>Cnidaria</taxon>
        <taxon>Anthozoa</taxon>
        <taxon>Hexacorallia</taxon>
        <taxon>Scleractinia</taxon>
        <taxon>Fungiina</taxon>
        <taxon>Poritidae</taxon>
        <taxon>Porites</taxon>
    </lineage>
</organism>
<sequence>DDDKIRTGAVTHFNQSSSSNMSSQEAIFCSKIMNTLNEFRKGQTLCDVKLIVQGNCFPAHRNVLSANSEFFRALFANEMKEKTENTVHMEEFEPKILEQLLNYMYGGGIEIERENALDVAIGADFLILTDLKQKACEFLISDLNSENCLFLLYMAEKYNVRELRDSAQKHILENFVAVSANSAFVTLGIEQLVAIIASDNLVAREEKVFESVLKWTKHDLKTRKKHFSTLFTYVRLIYLARCYLITQVQEEDLVKKDESCLRLVNAAKEYFSCPRGTGQGTGQLCLQPRACQAAILIVGGWQENCDVTSSTKVFMPSIQQVFELTPMMAPRNNHGIAVHEGLVYVMGGTTKTSSLTRSVELFDPRCNTWSSVMSMRKEVAGVGVAVLGGFVYAVGGRDADGWPQSVVQRFKPKLNQWECVVSMSVSRTRHCVVAGTSHLYAIGGYSSNDDIPLMSAEMYDQDRNVWVETAPMKQRRSDASAVCVNDKIFVMGGEDISESPIKLASCEVYDPENDTWTAIAPCLQPRSHAGATVIRDKIFLLGGVNKNNRELRSVDCYDTNQSEWVEVASLPVGIEGFACCTITVPGELMPVLV</sequence>
<proteinExistence type="predicted"/>